<gene>
    <name evidence="1" type="ORF">CV102_02760</name>
</gene>
<evidence type="ECO:0000313" key="1">
    <source>
        <dbReference type="EMBL" id="TYL40507.1"/>
    </source>
</evidence>
<dbReference type="InterPro" id="IPR036390">
    <property type="entry name" value="WH_DNA-bd_sf"/>
</dbReference>
<proteinExistence type="predicted"/>
<reference evidence="1" key="1">
    <citation type="submission" date="2017-11" db="EMBL/GenBank/DDBJ databases">
        <authorList>
            <person name="Kajale S.C."/>
            <person name="Sharma A."/>
        </authorList>
    </citation>
    <scope>NUCLEOTIDE SEQUENCE</scope>
    <source>
        <strain evidence="1">LS1_42</strain>
    </source>
</reference>
<dbReference type="SUPFAM" id="SSF46785">
    <property type="entry name" value="Winged helix' DNA-binding domain"/>
    <property type="match status" value="1"/>
</dbReference>
<name>A0A8J8TU65_9EURY</name>
<protein>
    <submittedName>
        <fullName evidence="1">Uncharacterized protein</fullName>
    </submittedName>
</protein>
<dbReference type="Gene3D" id="1.10.10.10">
    <property type="entry name" value="Winged helix-like DNA-binding domain superfamily/Winged helix DNA-binding domain"/>
    <property type="match status" value="1"/>
</dbReference>
<keyword evidence="2" id="KW-1185">Reference proteome</keyword>
<comment type="caution">
    <text evidence="1">The sequence shown here is derived from an EMBL/GenBank/DDBJ whole genome shotgun (WGS) entry which is preliminary data.</text>
</comment>
<sequence>MNGCSDQALLAMLAERGSVEMASLASEFETHPMTITQRCYELQSDGHVRQIAGGVYAITDDGRAYLETLED</sequence>
<evidence type="ECO:0000313" key="2">
    <source>
        <dbReference type="Proteomes" id="UP000766904"/>
    </source>
</evidence>
<accession>A0A8J8TU65</accession>
<organism evidence="1 2">
    <name type="scientific">Natronococcus pandeyae</name>
    <dbReference type="NCBI Taxonomy" id="2055836"/>
    <lineage>
        <taxon>Archaea</taxon>
        <taxon>Methanobacteriati</taxon>
        <taxon>Methanobacteriota</taxon>
        <taxon>Stenosarchaea group</taxon>
        <taxon>Halobacteria</taxon>
        <taxon>Halobacteriales</taxon>
        <taxon>Natrialbaceae</taxon>
        <taxon>Natronococcus</taxon>
    </lineage>
</organism>
<dbReference type="InterPro" id="IPR036388">
    <property type="entry name" value="WH-like_DNA-bd_sf"/>
</dbReference>
<dbReference type="EMBL" id="PHNJ01000001">
    <property type="protein sequence ID" value="TYL40507.1"/>
    <property type="molecule type" value="Genomic_DNA"/>
</dbReference>
<dbReference type="AlphaFoldDB" id="A0A8J8TU65"/>
<dbReference type="Proteomes" id="UP000766904">
    <property type="component" value="Unassembled WGS sequence"/>
</dbReference>